<dbReference type="Proteomes" id="UP000242188">
    <property type="component" value="Unassembled WGS sequence"/>
</dbReference>
<keyword evidence="2" id="KW-1185">Reference proteome</keyword>
<protein>
    <submittedName>
        <fullName evidence="1">Uncharacterized protein</fullName>
    </submittedName>
</protein>
<accession>A0A210QIW4</accession>
<dbReference type="AlphaFoldDB" id="A0A210QIW4"/>
<dbReference type="OrthoDB" id="6272054at2759"/>
<sequence length="93" mass="10199">MKTGREEEGLQYEEIDTNAIAKPSVYSETGSHHHGYQNDPVNDGRMYESLGMRSNPSVYDECQSRTSGNKGIYVNTTDAGSAANSRECKTAFG</sequence>
<evidence type="ECO:0000313" key="1">
    <source>
        <dbReference type="EMBL" id="OWF48541.1"/>
    </source>
</evidence>
<proteinExistence type="predicted"/>
<comment type="caution">
    <text evidence="1">The sequence shown here is derived from an EMBL/GenBank/DDBJ whole genome shotgun (WGS) entry which is preliminary data.</text>
</comment>
<reference evidence="1 2" key="1">
    <citation type="journal article" date="2017" name="Nat. Ecol. Evol.">
        <title>Scallop genome provides insights into evolution of bilaterian karyotype and development.</title>
        <authorList>
            <person name="Wang S."/>
            <person name="Zhang J."/>
            <person name="Jiao W."/>
            <person name="Li J."/>
            <person name="Xun X."/>
            <person name="Sun Y."/>
            <person name="Guo X."/>
            <person name="Huan P."/>
            <person name="Dong B."/>
            <person name="Zhang L."/>
            <person name="Hu X."/>
            <person name="Sun X."/>
            <person name="Wang J."/>
            <person name="Zhao C."/>
            <person name="Wang Y."/>
            <person name="Wang D."/>
            <person name="Huang X."/>
            <person name="Wang R."/>
            <person name="Lv J."/>
            <person name="Li Y."/>
            <person name="Zhang Z."/>
            <person name="Liu B."/>
            <person name="Lu W."/>
            <person name="Hui Y."/>
            <person name="Liang J."/>
            <person name="Zhou Z."/>
            <person name="Hou R."/>
            <person name="Li X."/>
            <person name="Liu Y."/>
            <person name="Li H."/>
            <person name="Ning X."/>
            <person name="Lin Y."/>
            <person name="Zhao L."/>
            <person name="Xing Q."/>
            <person name="Dou J."/>
            <person name="Li Y."/>
            <person name="Mao J."/>
            <person name="Guo H."/>
            <person name="Dou H."/>
            <person name="Li T."/>
            <person name="Mu C."/>
            <person name="Jiang W."/>
            <person name="Fu Q."/>
            <person name="Fu X."/>
            <person name="Miao Y."/>
            <person name="Liu J."/>
            <person name="Yu Q."/>
            <person name="Li R."/>
            <person name="Liao H."/>
            <person name="Li X."/>
            <person name="Kong Y."/>
            <person name="Jiang Z."/>
            <person name="Chourrout D."/>
            <person name="Li R."/>
            <person name="Bao Z."/>
        </authorList>
    </citation>
    <scope>NUCLEOTIDE SEQUENCE [LARGE SCALE GENOMIC DNA]</scope>
    <source>
        <strain evidence="1 2">PY_sf001</strain>
    </source>
</reference>
<dbReference type="EMBL" id="NEDP02003490">
    <property type="protein sequence ID" value="OWF48541.1"/>
    <property type="molecule type" value="Genomic_DNA"/>
</dbReference>
<name>A0A210QIW4_MIZYE</name>
<organism evidence="1 2">
    <name type="scientific">Mizuhopecten yessoensis</name>
    <name type="common">Japanese scallop</name>
    <name type="synonym">Patinopecten yessoensis</name>
    <dbReference type="NCBI Taxonomy" id="6573"/>
    <lineage>
        <taxon>Eukaryota</taxon>
        <taxon>Metazoa</taxon>
        <taxon>Spiralia</taxon>
        <taxon>Lophotrochozoa</taxon>
        <taxon>Mollusca</taxon>
        <taxon>Bivalvia</taxon>
        <taxon>Autobranchia</taxon>
        <taxon>Pteriomorphia</taxon>
        <taxon>Pectinida</taxon>
        <taxon>Pectinoidea</taxon>
        <taxon>Pectinidae</taxon>
        <taxon>Mizuhopecten</taxon>
    </lineage>
</organism>
<evidence type="ECO:0000313" key="2">
    <source>
        <dbReference type="Proteomes" id="UP000242188"/>
    </source>
</evidence>
<gene>
    <name evidence="1" type="ORF">KP79_PYT01171</name>
</gene>